<dbReference type="AlphaFoldDB" id="A0A9W6XNP0"/>
<dbReference type="Gene3D" id="3.30.530.20">
    <property type="match status" value="1"/>
</dbReference>
<dbReference type="PANTHER" id="PTHR13510">
    <property type="entry name" value="FYVE-FINGER-CONTAINING RAB5 EFFECTOR PROTEIN RABENOSYN-5-RELATED"/>
    <property type="match status" value="1"/>
</dbReference>
<dbReference type="EMBL" id="BSXT01001530">
    <property type="protein sequence ID" value="GMF43368.1"/>
    <property type="molecule type" value="Genomic_DNA"/>
</dbReference>
<organism evidence="1 2">
    <name type="scientific">Phytophthora fragariaefolia</name>
    <dbReference type="NCBI Taxonomy" id="1490495"/>
    <lineage>
        <taxon>Eukaryota</taxon>
        <taxon>Sar</taxon>
        <taxon>Stramenopiles</taxon>
        <taxon>Oomycota</taxon>
        <taxon>Peronosporomycetes</taxon>
        <taxon>Peronosporales</taxon>
        <taxon>Peronosporaceae</taxon>
        <taxon>Phytophthora</taxon>
    </lineage>
</organism>
<accession>A0A9W6XNP0</accession>
<comment type="caution">
    <text evidence="1">The sequence shown here is derived from an EMBL/GenBank/DDBJ whole genome shotgun (WGS) entry which is preliminary data.</text>
</comment>
<dbReference type="OrthoDB" id="97589at2759"/>
<gene>
    <name evidence="1" type="ORF">Pfra01_001463800</name>
</gene>
<dbReference type="InterPro" id="IPR052727">
    <property type="entry name" value="Rab4/Rab5_effector"/>
</dbReference>
<reference evidence="1" key="1">
    <citation type="submission" date="2023-04" db="EMBL/GenBank/DDBJ databases">
        <title>Phytophthora fragariaefolia NBRC 109709.</title>
        <authorList>
            <person name="Ichikawa N."/>
            <person name="Sato H."/>
            <person name="Tonouchi N."/>
        </authorList>
    </citation>
    <scope>NUCLEOTIDE SEQUENCE</scope>
    <source>
        <strain evidence="1">NBRC 109709</strain>
    </source>
</reference>
<evidence type="ECO:0000313" key="1">
    <source>
        <dbReference type="EMBL" id="GMF43368.1"/>
    </source>
</evidence>
<dbReference type="InterPro" id="IPR023393">
    <property type="entry name" value="START-like_dom_sf"/>
</dbReference>
<name>A0A9W6XNP0_9STRA</name>
<sequence length="418" mass="46674">MAKDRFADNPFPDVRVSELDKHELIKLVDVYVDDYLKKYEEFVETGKRKVDKRRWEHIKSKDNIHVYTERTRKELKRNGIEPENSLSATQRLNGASAAAKDLPVILSVGSLVGELDDLMFGVVNPTLAEMRIKASYVHDLDSAAVLSSVVSPSKAEPYRSLVIKWMSIDLPFQSTSFVKSRDIVYIEATGTIFLRNGDRVGYHLLHSIDFPQTTPLPGKVRASLSLFSCYRQIDRNVIDTFACATVDPGGDIMRKLSISVAASAMVCVTNYVYCGQMKKLAWMLQQQHSSCEASAKRSQTRKQCVVCSKNISNVIGSIGKSSCKMCYGSVCYSCKIRQSISFIVVGGRLIQRKVVVCAKCMGEATHWNAEEVARDQVTIYEACKSDASTSYEACTVSCEMSFLESSTSVVEEEGWMDI</sequence>
<dbReference type="PANTHER" id="PTHR13510:SF44">
    <property type="entry name" value="RABENOSYN-5"/>
    <property type="match status" value="1"/>
</dbReference>
<keyword evidence="2" id="KW-1185">Reference proteome</keyword>
<proteinExistence type="predicted"/>
<protein>
    <submittedName>
        <fullName evidence="1">Unnamed protein product</fullName>
    </submittedName>
</protein>
<evidence type="ECO:0000313" key="2">
    <source>
        <dbReference type="Proteomes" id="UP001165121"/>
    </source>
</evidence>
<dbReference type="Proteomes" id="UP001165121">
    <property type="component" value="Unassembled WGS sequence"/>
</dbReference>